<gene>
    <name evidence="2" type="ORF">SAMN04488075_2855</name>
</gene>
<proteinExistence type="predicted"/>
<dbReference type="Pfam" id="PF19905">
    <property type="entry name" value="DUF6378"/>
    <property type="match status" value="1"/>
</dbReference>
<protein>
    <recommendedName>
        <fullName evidence="1">DUF6378 domain-containing protein</fullName>
    </recommendedName>
</protein>
<sequence>MNRRDICEAAAELIGGDRAAQHGDALVGFAAIARIMDALDVVRGARPRGAEDHALAMIVVKLVRASTNPRHLDNWIDIAGYAALGGEIASESEP</sequence>
<evidence type="ECO:0000313" key="3">
    <source>
        <dbReference type="Proteomes" id="UP000199125"/>
    </source>
</evidence>
<evidence type="ECO:0000259" key="1">
    <source>
        <dbReference type="Pfam" id="PF19905"/>
    </source>
</evidence>
<keyword evidence="3" id="KW-1185">Reference proteome</keyword>
<accession>A0A1H6NAU8</accession>
<dbReference type="OrthoDB" id="7596392at2"/>
<reference evidence="3" key="1">
    <citation type="submission" date="2016-10" db="EMBL/GenBank/DDBJ databases">
        <authorList>
            <person name="Varghese N."/>
            <person name="Submissions S."/>
        </authorList>
    </citation>
    <scope>NUCLEOTIDE SEQUENCE [LARGE SCALE GENOMIC DNA]</scope>
    <source>
        <strain evidence="3">DSM 11593</strain>
    </source>
</reference>
<dbReference type="RefSeq" id="WP_090848767.1">
    <property type="nucleotide sequence ID" value="NZ_FNXG01000006.1"/>
</dbReference>
<name>A0A1H6NAU8_9RHOB</name>
<organism evidence="2 3">
    <name type="scientific">Paracoccus alkenifer</name>
    <dbReference type="NCBI Taxonomy" id="65735"/>
    <lineage>
        <taxon>Bacteria</taxon>
        <taxon>Pseudomonadati</taxon>
        <taxon>Pseudomonadota</taxon>
        <taxon>Alphaproteobacteria</taxon>
        <taxon>Rhodobacterales</taxon>
        <taxon>Paracoccaceae</taxon>
        <taxon>Paracoccus</taxon>
    </lineage>
</organism>
<evidence type="ECO:0000313" key="2">
    <source>
        <dbReference type="EMBL" id="SEI09987.1"/>
    </source>
</evidence>
<dbReference type="EMBL" id="FNXG01000006">
    <property type="protein sequence ID" value="SEI09987.1"/>
    <property type="molecule type" value="Genomic_DNA"/>
</dbReference>
<dbReference type="STRING" id="65735.SAMN04488075_2855"/>
<dbReference type="InterPro" id="IPR045958">
    <property type="entry name" value="DUF6378"/>
</dbReference>
<dbReference type="AlphaFoldDB" id="A0A1H6NAU8"/>
<dbReference type="Proteomes" id="UP000199125">
    <property type="component" value="Unassembled WGS sequence"/>
</dbReference>
<feature type="domain" description="DUF6378" evidence="1">
    <location>
        <begin position="6"/>
        <end position="89"/>
    </location>
</feature>